<protein>
    <submittedName>
        <fullName evidence="2">Uncharacterized protein</fullName>
    </submittedName>
</protein>
<proteinExistence type="predicted"/>
<keyword evidence="3" id="KW-1185">Reference proteome</keyword>
<dbReference type="EMBL" id="JAVFHQ010000019">
    <property type="protein sequence ID" value="KAK4545593.1"/>
    <property type="molecule type" value="Genomic_DNA"/>
</dbReference>
<evidence type="ECO:0000313" key="2">
    <source>
        <dbReference type="EMBL" id="KAK4545593.1"/>
    </source>
</evidence>
<dbReference type="PANTHER" id="PTHR36578:SF1">
    <property type="entry name" value="APPLE DOMAIN-CONTAINING PROTEIN"/>
    <property type="match status" value="1"/>
</dbReference>
<keyword evidence="1" id="KW-0732">Signal</keyword>
<evidence type="ECO:0000256" key="1">
    <source>
        <dbReference type="SAM" id="SignalP"/>
    </source>
</evidence>
<dbReference type="AlphaFoldDB" id="A0AAV9JK11"/>
<dbReference type="Proteomes" id="UP001324427">
    <property type="component" value="Unassembled WGS sequence"/>
</dbReference>
<reference evidence="2 3" key="1">
    <citation type="submission" date="2021-11" db="EMBL/GenBank/DDBJ databases">
        <title>Black yeast isolated from Biological Soil Crust.</title>
        <authorList>
            <person name="Kurbessoian T."/>
        </authorList>
    </citation>
    <scope>NUCLEOTIDE SEQUENCE [LARGE SCALE GENOMIC DNA]</scope>
    <source>
        <strain evidence="2 3">CCFEE 5522</strain>
    </source>
</reference>
<comment type="caution">
    <text evidence="2">The sequence shown here is derived from an EMBL/GenBank/DDBJ whole genome shotgun (WGS) entry which is preliminary data.</text>
</comment>
<organism evidence="2 3">
    <name type="scientific">Oleoguttula mirabilis</name>
    <dbReference type="NCBI Taxonomy" id="1507867"/>
    <lineage>
        <taxon>Eukaryota</taxon>
        <taxon>Fungi</taxon>
        <taxon>Dikarya</taxon>
        <taxon>Ascomycota</taxon>
        <taxon>Pezizomycotina</taxon>
        <taxon>Dothideomycetes</taxon>
        <taxon>Dothideomycetidae</taxon>
        <taxon>Mycosphaerellales</taxon>
        <taxon>Teratosphaeriaceae</taxon>
        <taxon>Oleoguttula</taxon>
    </lineage>
</organism>
<evidence type="ECO:0000313" key="3">
    <source>
        <dbReference type="Proteomes" id="UP001324427"/>
    </source>
</evidence>
<feature type="chain" id="PRO_5043866356" evidence="1">
    <location>
        <begin position="18"/>
        <end position="221"/>
    </location>
</feature>
<accession>A0AAV9JK11</accession>
<gene>
    <name evidence="2" type="ORF">LTR36_002943</name>
</gene>
<dbReference type="PANTHER" id="PTHR36578">
    <property type="entry name" value="CHROMOSOME 15, WHOLE GENOME SHOTGUN SEQUENCE"/>
    <property type="match status" value="1"/>
</dbReference>
<feature type="signal peptide" evidence="1">
    <location>
        <begin position="1"/>
        <end position="17"/>
    </location>
</feature>
<sequence>MLALVAVLAGLSAAASAATTDCTAQPVGYGPVPSPNTDTAFKAYAPFATAAKNAATPSLYQRTFVNLNASELGTASNVYMGYYELKAYDPASCTAICDTTSGCVGTNLYFERDPSLAPAAACPNPAALTVIKCALWGSPVTAVDATNDGQYQENFHVLIAGSNGYMKLPSQACSAISSAWSGDAYAWPSSAVNWQGWTSIFGSRITSAAWPSSATAGVRGW</sequence>
<name>A0AAV9JK11_9PEZI</name>